<keyword evidence="3" id="KW-0378">Hydrolase</keyword>
<reference evidence="3 4" key="1">
    <citation type="submission" date="2021-03" db="EMBL/GenBank/DDBJ databases">
        <title>Aliifodinibius sp. nov., a new bacterium isolated from saline soil.</title>
        <authorList>
            <person name="Galisteo C."/>
            <person name="De La Haba R."/>
            <person name="Sanchez-Porro C."/>
            <person name="Ventosa A."/>
        </authorList>
    </citation>
    <scope>NUCLEOTIDE SEQUENCE [LARGE SCALE GENOMIC DNA]</scope>
    <source>
        <strain evidence="3 4">1BSP15-2V2</strain>
    </source>
</reference>
<comment type="caution">
    <text evidence="3">The sequence shown here is derived from an EMBL/GenBank/DDBJ whole genome shotgun (WGS) entry which is preliminary data.</text>
</comment>
<sequence length="508" mass="57707">MSNTALILSLFLFINFSAAGQEASTFYCPPCDCQAHEANEAFNESGTCPYCGMVLIETESSPVPSISYQKLLEYEGKYEYVSGSTLKIMASPMDTTLYAVINNAKYPLSHVERDTFSNVQNIPVAFQRDNQGNISGYTVNGQSFGLITTDIEKLVMYPRKELFDHPEDYTYQTPEETNDGLEIGNINNAFKKPVLLKEMVKETIKGEYPDVHSILIYKDNRLVLEEYFYGYDKNTKHQLRSATKAFIGSLVGLAIEADAIGSEQDQLLPYFRDEYESFEHMSKQKKSITIQDFLTYRHGLDCENNNPESAGNEQQMMENADWVKYTLDLPVVHQPGELSSYCTGAALTLGRLIELATGQTLEAFANEHLFTPMGITNYDWRFAPDSTSRQTFSQMYLQPRNLVKLAVMYINEGQWQGDQILPANWVQKTFNKHTPEFGYLWEHKYVVINGKRYTSYMASGNGGQKINIWPAYNMITVFTGGNYNSYELYGKSTPPNQMIPKYILPALD</sequence>
<evidence type="ECO:0000313" key="4">
    <source>
        <dbReference type="Proteomes" id="UP001207918"/>
    </source>
</evidence>
<dbReference type="PANTHER" id="PTHR43283">
    <property type="entry name" value="BETA-LACTAMASE-RELATED"/>
    <property type="match status" value="1"/>
</dbReference>
<dbReference type="Gene3D" id="3.40.710.10">
    <property type="entry name" value="DD-peptidase/beta-lactamase superfamily"/>
    <property type="match status" value="1"/>
</dbReference>
<feature type="signal peptide" evidence="1">
    <location>
        <begin position="1"/>
        <end position="19"/>
    </location>
</feature>
<organism evidence="3 4">
    <name type="scientific">Fodinibius salsisoli</name>
    <dbReference type="NCBI Taxonomy" id="2820877"/>
    <lineage>
        <taxon>Bacteria</taxon>
        <taxon>Pseudomonadati</taxon>
        <taxon>Balneolota</taxon>
        <taxon>Balneolia</taxon>
        <taxon>Balneolales</taxon>
        <taxon>Balneolaceae</taxon>
        <taxon>Fodinibius</taxon>
    </lineage>
</organism>
<dbReference type="SUPFAM" id="SSF56601">
    <property type="entry name" value="beta-lactamase/transpeptidase-like"/>
    <property type="match status" value="1"/>
</dbReference>
<dbReference type="RefSeq" id="WP_265766019.1">
    <property type="nucleotide sequence ID" value="NZ_JAGGJA010000006.1"/>
</dbReference>
<keyword evidence="1" id="KW-0732">Signal</keyword>
<dbReference type="Pfam" id="PF00144">
    <property type="entry name" value="Beta-lactamase"/>
    <property type="match status" value="1"/>
</dbReference>
<dbReference type="Proteomes" id="UP001207918">
    <property type="component" value="Unassembled WGS sequence"/>
</dbReference>
<evidence type="ECO:0000256" key="1">
    <source>
        <dbReference type="SAM" id="SignalP"/>
    </source>
</evidence>
<name>A0ABT3PMU4_9BACT</name>
<feature type="chain" id="PRO_5045606142" evidence="1">
    <location>
        <begin position="20"/>
        <end position="508"/>
    </location>
</feature>
<keyword evidence="4" id="KW-1185">Reference proteome</keyword>
<gene>
    <name evidence="3" type="ORF">J6I44_10360</name>
</gene>
<protein>
    <submittedName>
        <fullName evidence="3">Serine hydrolase</fullName>
    </submittedName>
</protein>
<evidence type="ECO:0000313" key="3">
    <source>
        <dbReference type="EMBL" id="MCW9707261.1"/>
    </source>
</evidence>
<dbReference type="InterPro" id="IPR050789">
    <property type="entry name" value="Diverse_Enzym_Activities"/>
</dbReference>
<dbReference type="GO" id="GO:0016787">
    <property type="term" value="F:hydrolase activity"/>
    <property type="evidence" value="ECO:0007669"/>
    <property type="project" value="UniProtKB-KW"/>
</dbReference>
<evidence type="ECO:0000259" key="2">
    <source>
        <dbReference type="Pfam" id="PF00144"/>
    </source>
</evidence>
<dbReference type="PANTHER" id="PTHR43283:SF7">
    <property type="entry name" value="BETA-LACTAMASE-RELATED DOMAIN-CONTAINING PROTEIN"/>
    <property type="match status" value="1"/>
</dbReference>
<accession>A0ABT3PMU4</accession>
<feature type="domain" description="Beta-lactamase-related" evidence="2">
    <location>
        <begin position="213"/>
        <end position="399"/>
    </location>
</feature>
<dbReference type="EMBL" id="JAGGJA010000006">
    <property type="protein sequence ID" value="MCW9707261.1"/>
    <property type="molecule type" value="Genomic_DNA"/>
</dbReference>
<dbReference type="InterPro" id="IPR012338">
    <property type="entry name" value="Beta-lactam/transpept-like"/>
</dbReference>
<dbReference type="InterPro" id="IPR001466">
    <property type="entry name" value="Beta-lactam-related"/>
</dbReference>
<proteinExistence type="predicted"/>